<dbReference type="Gene3D" id="3.40.50.1360">
    <property type="match status" value="1"/>
</dbReference>
<proteinExistence type="predicted"/>
<evidence type="ECO:0000313" key="3">
    <source>
        <dbReference type="EMBL" id="GKV24680.1"/>
    </source>
</evidence>
<organism evidence="3 4">
    <name type="scientific">Rubroshorea leprosula</name>
    <dbReference type="NCBI Taxonomy" id="152421"/>
    <lineage>
        <taxon>Eukaryota</taxon>
        <taxon>Viridiplantae</taxon>
        <taxon>Streptophyta</taxon>
        <taxon>Embryophyta</taxon>
        <taxon>Tracheophyta</taxon>
        <taxon>Spermatophyta</taxon>
        <taxon>Magnoliopsida</taxon>
        <taxon>eudicotyledons</taxon>
        <taxon>Gunneridae</taxon>
        <taxon>Pentapetalae</taxon>
        <taxon>rosids</taxon>
        <taxon>malvids</taxon>
        <taxon>Malvales</taxon>
        <taxon>Dipterocarpaceae</taxon>
        <taxon>Rubroshorea</taxon>
    </lineage>
</organism>
<sequence>MVIGLGSGQASGMAIQYLGQQLCEGYLKDIIGIGFAFDDVDIIEEGTLIAVIGHQRLQGEESIIQEKVSPLFQCPVSVAF</sequence>
<reference evidence="3 4" key="1">
    <citation type="journal article" date="2021" name="Commun. Biol.">
        <title>The genome of Shorea leprosula (Dipterocarpaceae) highlights the ecological relevance of drought in aseasonal tropical rainforests.</title>
        <authorList>
            <person name="Ng K.K.S."/>
            <person name="Kobayashi M.J."/>
            <person name="Fawcett J.A."/>
            <person name="Hatakeyama M."/>
            <person name="Paape T."/>
            <person name="Ng C.H."/>
            <person name="Ang C.C."/>
            <person name="Tnah L.H."/>
            <person name="Lee C.T."/>
            <person name="Nishiyama T."/>
            <person name="Sese J."/>
            <person name="O'Brien M.J."/>
            <person name="Copetti D."/>
            <person name="Mohd Noor M.I."/>
            <person name="Ong R.C."/>
            <person name="Putra M."/>
            <person name="Sireger I.Z."/>
            <person name="Indrioko S."/>
            <person name="Kosugi Y."/>
            <person name="Izuno A."/>
            <person name="Isagi Y."/>
            <person name="Lee S.L."/>
            <person name="Shimizu K.K."/>
        </authorList>
    </citation>
    <scope>NUCLEOTIDE SEQUENCE [LARGE SCALE GENOMIC DNA]</scope>
    <source>
        <strain evidence="3">214</strain>
    </source>
</reference>
<keyword evidence="4" id="KW-1185">Reference proteome</keyword>
<dbReference type="PANTHER" id="PTHR43748">
    <property type="entry name" value="RIBOSE-5-PHOSPHATE ISOMERASE 3, CHLOROPLASTIC-RELATED"/>
    <property type="match status" value="1"/>
</dbReference>
<dbReference type="InterPro" id="IPR050262">
    <property type="entry name" value="Ribose-5P_isomerase"/>
</dbReference>
<dbReference type="EMBL" id="BPVZ01000066">
    <property type="protein sequence ID" value="GKV24680.1"/>
    <property type="molecule type" value="Genomic_DNA"/>
</dbReference>
<gene>
    <name evidence="3" type="ORF">SLEP1_g34264</name>
</gene>
<dbReference type="Proteomes" id="UP001054252">
    <property type="component" value="Unassembled WGS sequence"/>
</dbReference>
<dbReference type="PANTHER" id="PTHR43748:SF1">
    <property type="entry name" value="RIBOSE-5-PHOSPHATE ISOMERASE 4, CHLOROPLASTIC-RELATED"/>
    <property type="match status" value="1"/>
</dbReference>
<name>A0AAV5KJG8_9ROSI</name>
<accession>A0AAV5KJG8</accession>
<evidence type="ECO:0000313" key="4">
    <source>
        <dbReference type="Proteomes" id="UP001054252"/>
    </source>
</evidence>
<dbReference type="GO" id="GO:0004751">
    <property type="term" value="F:ribose-5-phosphate isomerase activity"/>
    <property type="evidence" value="ECO:0007669"/>
    <property type="project" value="UniProtKB-EC"/>
</dbReference>
<comment type="caution">
    <text evidence="3">The sequence shown here is derived from an EMBL/GenBank/DDBJ whole genome shotgun (WGS) entry which is preliminary data.</text>
</comment>
<protein>
    <submittedName>
        <fullName evidence="3">Uncharacterized protein</fullName>
    </submittedName>
</protein>
<comment type="pathway">
    <text evidence="2">Carbohydrate degradation.</text>
</comment>
<dbReference type="AlphaFoldDB" id="A0AAV5KJG8"/>
<evidence type="ECO:0000256" key="2">
    <source>
        <dbReference type="ARBA" id="ARBA00004921"/>
    </source>
</evidence>
<comment type="catalytic activity">
    <reaction evidence="1">
        <text>aldehydo-D-ribose 5-phosphate = D-ribulose 5-phosphate</text>
        <dbReference type="Rhea" id="RHEA:14657"/>
        <dbReference type="ChEBI" id="CHEBI:58121"/>
        <dbReference type="ChEBI" id="CHEBI:58273"/>
        <dbReference type="EC" id="5.3.1.6"/>
    </reaction>
</comment>
<evidence type="ECO:0000256" key="1">
    <source>
        <dbReference type="ARBA" id="ARBA00001713"/>
    </source>
</evidence>